<dbReference type="FunFam" id="1.10.12.10:FF:000001">
    <property type="entry name" value="Probable enoyl-CoA hydratase, mitochondrial"/>
    <property type="match status" value="1"/>
</dbReference>
<evidence type="ECO:0000256" key="1">
    <source>
        <dbReference type="ARBA" id="ARBA00005254"/>
    </source>
</evidence>
<evidence type="ECO:0000256" key="3">
    <source>
        <dbReference type="RuleBase" id="RU003707"/>
    </source>
</evidence>
<protein>
    <submittedName>
        <fullName evidence="4">Enoyl-CoA hydratase/isomerase family protein</fullName>
    </submittedName>
</protein>
<dbReference type="GO" id="GO:0006635">
    <property type="term" value="P:fatty acid beta-oxidation"/>
    <property type="evidence" value="ECO:0007669"/>
    <property type="project" value="TreeGrafter"/>
</dbReference>
<dbReference type="Pfam" id="PF00378">
    <property type="entry name" value="ECH_1"/>
    <property type="match status" value="1"/>
</dbReference>
<proteinExistence type="inferred from homology"/>
<dbReference type="EMBL" id="JACGCX010000009">
    <property type="protein sequence ID" value="MBA6098446.1"/>
    <property type="molecule type" value="Genomic_DNA"/>
</dbReference>
<comment type="caution">
    <text evidence="4">The sequence shown here is derived from an EMBL/GenBank/DDBJ whole genome shotgun (WGS) entry which is preliminary data.</text>
</comment>
<dbReference type="FunFam" id="3.90.226.10:FF:000009">
    <property type="entry name" value="Carnitinyl-CoA dehydratase"/>
    <property type="match status" value="1"/>
</dbReference>
<sequence length="259" mass="27738">MPSTNPVHQQIHTDGYAIITLDRPERRNALNLEIKQLLAEAVEALAGDPRVHALVITGAGGYFVAGTDIAEMRDMTPTQHTALQTGRLFEVVDRCEKPVIAAIEGYALGGGCELALACDIIIASRTARLGQPEINVGIMPGAGGTQRLLRTIGKYRTALLTLTGEPLSAEQAFNAGMLSEVCDEGAALQRACAIAARIAAQPPLAVRAIKALLATGEDAPLHSMLKLERSAFVQLFDSEDQKEGMTAFLEKRKPTYRGH</sequence>
<dbReference type="GO" id="GO:0016853">
    <property type="term" value="F:isomerase activity"/>
    <property type="evidence" value="ECO:0007669"/>
    <property type="project" value="UniProtKB-KW"/>
</dbReference>
<evidence type="ECO:0000313" key="4">
    <source>
        <dbReference type="EMBL" id="MBA6098446.1"/>
    </source>
</evidence>
<dbReference type="RefSeq" id="WP_110676460.1">
    <property type="nucleotide sequence ID" value="NZ_JACGCX010000009.1"/>
</dbReference>
<dbReference type="InterPro" id="IPR029045">
    <property type="entry name" value="ClpP/crotonase-like_dom_sf"/>
</dbReference>
<dbReference type="PANTHER" id="PTHR11941:SF54">
    <property type="entry name" value="ENOYL-COA HYDRATASE, MITOCHONDRIAL"/>
    <property type="match status" value="1"/>
</dbReference>
<keyword evidence="2" id="KW-0456">Lyase</keyword>
<dbReference type="GO" id="GO:0016836">
    <property type="term" value="F:hydro-lyase activity"/>
    <property type="evidence" value="ECO:0007669"/>
    <property type="project" value="UniProtKB-ARBA"/>
</dbReference>
<reference evidence="4 5" key="1">
    <citation type="submission" date="2020-07" db="EMBL/GenBank/DDBJ databases">
        <title>Diversity of carbapenemase encoding genes among Pseudomonas putida group clinical isolates in a tertiary Brazilian hospital.</title>
        <authorList>
            <person name="Alberto-Lei F."/>
            <person name="Nodari C.S."/>
            <person name="Streling A.P."/>
            <person name="Paulino J.T."/>
            <person name="Bessa-Neto F.O."/>
            <person name="Cayo R."/>
            <person name="Gales A.C."/>
        </authorList>
    </citation>
    <scope>NUCLEOTIDE SEQUENCE [LARGE SCALE GENOMIC DNA]</scope>
    <source>
        <strain evidence="4 5">12815</strain>
    </source>
</reference>
<accession>A0A7W2KH53</accession>
<dbReference type="PANTHER" id="PTHR11941">
    <property type="entry name" value="ENOYL-COA HYDRATASE-RELATED"/>
    <property type="match status" value="1"/>
</dbReference>
<keyword evidence="4" id="KW-0413">Isomerase</keyword>
<name>A0A7W2KH53_9PSED</name>
<evidence type="ECO:0000313" key="5">
    <source>
        <dbReference type="Proteomes" id="UP000545074"/>
    </source>
</evidence>
<dbReference type="CDD" id="cd06558">
    <property type="entry name" value="crotonase-like"/>
    <property type="match status" value="1"/>
</dbReference>
<dbReference type="Gene3D" id="1.10.12.10">
    <property type="entry name" value="Lyase 2-enoyl-coa Hydratase, Chain A, domain 2"/>
    <property type="match status" value="1"/>
</dbReference>
<comment type="similarity">
    <text evidence="1 3">Belongs to the enoyl-CoA hydratase/isomerase family.</text>
</comment>
<gene>
    <name evidence="4" type="ORF">H4C80_15085</name>
</gene>
<dbReference type="SUPFAM" id="SSF52096">
    <property type="entry name" value="ClpP/crotonase"/>
    <property type="match status" value="1"/>
</dbReference>
<dbReference type="InterPro" id="IPR001753">
    <property type="entry name" value="Enoyl-CoA_hydra/iso"/>
</dbReference>
<evidence type="ECO:0000256" key="2">
    <source>
        <dbReference type="ARBA" id="ARBA00023239"/>
    </source>
</evidence>
<dbReference type="PROSITE" id="PS00166">
    <property type="entry name" value="ENOYL_COA_HYDRATASE"/>
    <property type="match status" value="1"/>
</dbReference>
<organism evidence="4 5">
    <name type="scientific">Pseudomonas juntendi</name>
    <dbReference type="NCBI Taxonomy" id="2666183"/>
    <lineage>
        <taxon>Bacteria</taxon>
        <taxon>Pseudomonadati</taxon>
        <taxon>Pseudomonadota</taxon>
        <taxon>Gammaproteobacteria</taxon>
        <taxon>Pseudomonadales</taxon>
        <taxon>Pseudomonadaceae</taxon>
        <taxon>Pseudomonas</taxon>
    </lineage>
</organism>
<dbReference type="InterPro" id="IPR018376">
    <property type="entry name" value="Enoyl-CoA_hyd/isom_CS"/>
</dbReference>
<dbReference type="InterPro" id="IPR014748">
    <property type="entry name" value="Enoyl-CoA_hydra_C"/>
</dbReference>
<dbReference type="Gene3D" id="3.90.226.10">
    <property type="entry name" value="2-enoyl-CoA Hydratase, Chain A, domain 1"/>
    <property type="match status" value="1"/>
</dbReference>
<dbReference type="Proteomes" id="UP000545074">
    <property type="component" value="Unassembled WGS sequence"/>
</dbReference>
<dbReference type="AlphaFoldDB" id="A0A7W2KH53"/>